<evidence type="ECO:0000313" key="3">
    <source>
        <dbReference type="EMBL" id="KAH8107689.1"/>
    </source>
</evidence>
<organism evidence="3 4">
    <name type="scientific">Cristinia sonorae</name>
    <dbReference type="NCBI Taxonomy" id="1940300"/>
    <lineage>
        <taxon>Eukaryota</taxon>
        <taxon>Fungi</taxon>
        <taxon>Dikarya</taxon>
        <taxon>Basidiomycota</taxon>
        <taxon>Agaricomycotina</taxon>
        <taxon>Agaricomycetes</taxon>
        <taxon>Agaricomycetidae</taxon>
        <taxon>Agaricales</taxon>
        <taxon>Pleurotineae</taxon>
        <taxon>Stephanosporaceae</taxon>
        <taxon>Cristinia</taxon>
    </lineage>
</organism>
<dbReference type="InterPro" id="IPR035892">
    <property type="entry name" value="C2_domain_sf"/>
</dbReference>
<dbReference type="AlphaFoldDB" id="A0A8K0XUV0"/>
<proteinExistence type="predicted"/>
<protein>
    <recommendedName>
        <fullName evidence="2">C2 domain-containing protein</fullName>
    </recommendedName>
</protein>
<dbReference type="SUPFAM" id="SSF49562">
    <property type="entry name" value="C2 domain (Calcium/lipid-binding domain, CaLB)"/>
    <property type="match status" value="1"/>
</dbReference>
<feature type="compositionally biased region" description="Low complexity" evidence="1">
    <location>
        <begin position="486"/>
        <end position="513"/>
    </location>
</feature>
<evidence type="ECO:0000259" key="2">
    <source>
        <dbReference type="PROSITE" id="PS50004"/>
    </source>
</evidence>
<evidence type="ECO:0000256" key="1">
    <source>
        <dbReference type="SAM" id="MobiDB-lite"/>
    </source>
</evidence>
<dbReference type="InterPro" id="IPR000008">
    <property type="entry name" value="C2_dom"/>
</dbReference>
<dbReference type="EMBL" id="JAEVFJ010000001">
    <property type="protein sequence ID" value="KAH8107689.1"/>
    <property type="molecule type" value="Genomic_DNA"/>
</dbReference>
<dbReference type="Proteomes" id="UP000813824">
    <property type="component" value="Unassembled WGS sequence"/>
</dbReference>
<dbReference type="GO" id="GO:0010628">
    <property type="term" value="P:positive regulation of gene expression"/>
    <property type="evidence" value="ECO:0007669"/>
    <property type="project" value="TreeGrafter"/>
</dbReference>
<dbReference type="OrthoDB" id="73919at2759"/>
<feature type="compositionally biased region" description="Basic and acidic residues" evidence="1">
    <location>
        <begin position="521"/>
        <end position="551"/>
    </location>
</feature>
<gene>
    <name evidence="3" type="ORF">BXZ70DRAFT_912163</name>
</gene>
<keyword evidence="4" id="KW-1185">Reference proteome</keyword>
<comment type="caution">
    <text evidence="3">The sequence shown here is derived from an EMBL/GenBank/DDBJ whole genome shotgun (WGS) entry which is preliminary data.</text>
</comment>
<dbReference type="Gene3D" id="2.60.40.150">
    <property type="entry name" value="C2 domain"/>
    <property type="match status" value="1"/>
</dbReference>
<dbReference type="Pfam" id="PF00168">
    <property type="entry name" value="C2"/>
    <property type="match status" value="1"/>
</dbReference>
<dbReference type="SMART" id="SM00239">
    <property type="entry name" value="C2"/>
    <property type="match status" value="1"/>
</dbReference>
<accession>A0A8K0XUV0</accession>
<feature type="compositionally biased region" description="Basic and acidic residues" evidence="1">
    <location>
        <begin position="392"/>
        <end position="407"/>
    </location>
</feature>
<feature type="domain" description="C2" evidence="2">
    <location>
        <begin position="1"/>
        <end position="133"/>
    </location>
</feature>
<dbReference type="PANTHER" id="PTHR47800">
    <property type="entry name" value="C2 DOMAIN-CONTAINING PROTEIN"/>
    <property type="match status" value="1"/>
</dbReference>
<dbReference type="PROSITE" id="PS50004">
    <property type="entry name" value="C2"/>
    <property type="match status" value="1"/>
</dbReference>
<evidence type="ECO:0000313" key="4">
    <source>
        <dbReference type="Proteomes" id="UP000813824"/>
    </source>
</evidence>
<feature type="compositionally biased region" description="Basic and acidic residues" evidence="1">
    <location>
        <begin position="466"/>
        <end position="476"/>
    </location>
</feature>
<sequence length="551" mass="61500">MDDALYTCQIIIHRATNVPVADIHNFSCDPYFLATLYTGEHKQKTEHPSGSKLAKDPEHTVTYRTHTVRSTLNPTFDAEWIVSGIPARGFTLSLKLVDEDPRNYDDKLGKAVIRFPPLGDTLKQGLETGEREYKVHKRRGVLASRVGTFVARVATNGKVGHRCRVWVSIKVIGKAEAQKYSRVYTLGPHRYVQHFSPVLGSFLGSTKAPNEDHTHPSLKASTFVANRMQLSGPVPSSLRHRYVGFAPFVKAMFKKRGIEGMLLHRALHRQHTMIYKWDRNTVCEVVKSSQSQDYGEDGQVMVFHDKRTGDKRTEKESEAFARQLLRMTSHGTHGRIFTYVIMLDGEWRFTETGEHLAIQFLSKHTMHSDVSIEIAFSGEFFIRPIHPSSDSDSDKDHPQSSDPKDYELIIDNDSGTYRPSKDLLPTLEKYLSSPSNLAAFGRVQAMDGFDEKLKKWKEERAEVMKRFSSKKGDKGKANGKIVQAPSLSRSGSGSSVSASSVSSEEGEALGLGRKASIGSSEVERAVEEGAKRAKENKDDGAGAEKEEKEAG</sequence>
<reference evidence="3" key="1">
    <citation type="journal article" date="2021" name="New Phytol.">
        <title>Evolutionary innovations through gain and loss of genes in the ectomycorrhizal Boletales.</title>
        <authorList>
            <person name="Wu G."/>
            <person name="Miyauchi S."/>
            <person name="Morin E."/>
            <person name="Kuo A."/>
            <person name="Drula E."/>
            <person name="Varga T."/>
            <person name="Kohler A."/>
            <person name="Feng B."/>
            <person name="Cao Y."/>
            <person name="Lipzen A."/>
            <person name="Daum C."/>
            <person name="Hundley H."/>
            <person name="Pangilinan J."/>
            <person name="Johnson J."/>
            <person name="Barry K."/>
            <person name="LaButti K."/>
            <person name="Ng V."/>
            <person name="Ahrendt S."/>
            <person name="Min B."/>
            <person name="Choi I.G."/>
            <person name="Park H."/>
            <person name="Plett J.M."/>
            <person name="Magnuson J."/>
            <person name="Spatafora J.W."/>
            <person name="Nagy L.G."/>
            <person name="Henrissat B."/>
            <person name="Grigoriev I.V."/>
            <person name="Yang Z.L."/>
            <person name="Xu J."/>
            <person name="Martin F.M."/>
        </authorList>
    </citation>
    <scope>NUCLEOTIDE SEQUENCE</scope>
    <source>
        <strain evidence="3">KKN 215</strain>
    </source>
</reference>
<feature type="region of interest" description="Disordered" evidence="1">
    <location>
        <begin position="387"/>
        <end position="414"/>
    </location>
</feature>
<name>A0A8K0XUV0_9AGAR</name>
<feature type="region of interest" description="Disordered" evidence="1">
    <location>
        <begin position="466"/>
        <end position="551"/>
    </location>
</feature>
<dbReference type="PANTHER" id="PTHR47800:SF5">
    <property type="entry name" value="FER-1-LIKE PROTEIN 6"/>
    <property type="match status" value="1"/>
</dbReference>